<reference evidence="1 2" key="1">
    <citation type="submission" date="2020-05" db="EMBL/GenBank/DDBJ databases">
        <title>Identification and distribution of gene clusters putatively required for synthesis of sphingolipid metabolism inhibitors in phylogenetically diverse species of the filamentous fungus Fusarium.</title>
        <authorList>
            <person name="Kim H.-S."/>
            <person name="Busman M."/>
            <person name="Brown D.W."/>
            <person name="Divon H."/>
            <person name="Uhlig S."/>
            <person name="Proctor R.H."/>
        </authorList>
    </citation>
    <scope>NUCLEOTIDE SEQUENCE [LARGE SCALE GENOMIC DNA]</scope>
    <source>
        <strain evidence="1 2">NRRL 66235</strain>
    </source>
</reference>
<name>A0A8H5YK33_9HYPO</name>
<evidence type="ECO:0000313" key="2">
    <source>
        <dbReference type="Proteomes" id="UP000544331"/>
    </source>
</evidence>
<accession>A0A8H5YK33</accession>
<sequence length="108" mass="12885">MNRSTRPSTTSGPQTHGQDIWRVFAMLFHNGELLVNIRRPRPDDPPLRDWTEFRSVSDMHIGTHFYITRRNAIAEVYDLMRYVYPFEQVDVIEMDEFTVDPQEERSVR</sequence>
<comment type="caution">
    <text evidence="1">The sequence shown here is derived from an EMBL/GenBank/DDBJ whole genome shotgun (WGS) entry which is preliminary data.</text>
</comment>
<keyword evidence="2" id="KW-1185">Reference proteome</keyword>
<proteinExistence type="predicted"/>
<protein>
    <submittedName>
        <fullName evidence="1">Uncharacterized protein</fullName>
    </submittedName>
</protein>
<gene>
    <name evidence="1" type="ORF">FMUND_7763</name>
</gene>
<dbReference type="EMBL" id="JAAOAN010000260">
    <property type="protein sequence ID" value="KAF5713784.1"/>
    <property type="molecule type" value="Genomic_DNA"/>
</dbReference>
<dbReference type="OrthoDB" id="5103210at2759"/>
<dbReference type="AlphaFoldDB" id="A0A8H5YK33"/>
<dbReference type="Proteomes" id="UP000544331">
    <property type="component" value="Unassembled WGS sequence"/>
</dbReference>
<organism evidence="1 2">
    <name type="scientific">Fusarium mundagurra</name>
    <dbReference type="NCBI Taxonomy" id="1567541"/>
    <lineage>
        <taxon>Eukaryota</taxon>
        <taxon>Fungi</taxon>
        <taxon>Dikarya</taxon>
        <taxon>Ascomycota</taxon>
        <taxon>Pezizomycotina</taxon>
        <taxon>Sordariomycetes</taxon>
        <taxon>Hypocreomycetidae</taxon>
        <taxon>Hypocreales</taxon>
        <taxon>Nectriaceae</taxon>
        <taxon>Fusarium</taxon>
        <taxon>Fusarium fujikuroi species complex</taxon>
    </lineage>
</organism>
<evidence type="ECO:0000313" key="1">
    <source>
        <dbReference type="EMBL" id="KAF5713784.1"/>
    </source>
</evidence>